<keyword evidence="2" id="KW-0503">Monooxygenase</keyword>
<evidence type="ECO:0000313" key="2">
    <source>
        <dbReference type="EMBL" id="ERO58325.1"/>
    </source>
</evidence>
<proteinExistence type="predicted"/>
<dbReference type="PANTHER" id="PTHR33336">
    <property type="entry name" value="QUINOL MONOOXYGENASE YGIN-RELATED"/>
    <property type="match status" value="1"/>
</dbReference>
<sequence length="251" mass="28711">MKTRFYNVMALTMIIPSICFSYVYAAPLLRIFELGLKPGKQDEFNQAGVANLTASINSEAGTLAMYAASPQNNPDIAYLFEVYADDNAYKAHIAGIPYKTYLMKAPELLTEHRKLTETEAQFFAEKPSAIRVATYAETPVIRFSEFTVKAEYNSEFHQKFFDLMTSTIKTENGALAMYAATVKGFPEQWRVVEIYENNAAYALHRQTHHFHYYRDMTKNMVQEEKTTELKNRILVNKGGLYFNATQTTVQH</sequence>
<dbReference type="SUPFAM" id="SSF54909">
    <property type="entry name" value="Dimeric alpha+beta barrel"/>
    <property type="match status" value="2"/>
</dbReference>
<dbReference type="RefSeq" id="WP_022632954.1">
    <property type="nucleotide sequence ID" value="NZ_AMWE01000002.1"/>
</dbReference>
<evidence type="ECO:0000259" key="1">
    <source>
        <dbReference type="PROSITE" id="PS51725"/>
    </source>
</evidence>
<protein>
    <submittedName>
        <fullName evidence="2">Antibiotic biosynthesis monooxygenase</fullName>
    </submittedName>
</protein>
<dbReference type="InterPro" id="IPR011008">
    <property type="entry name" value="Dimeric_a/b-barrel"/>
</dbReference>
<feature type="domain" description="ABM" evidence="1">
    <location>
        <begin position="28"/>
        <end position="118"/>
    </location>
</feature>
<dbReference type="InterPro" id="IPR050744">
    <property type="entry name" value="AI-2_Isomerase_LsrG"/>
</dbReference>
<feature type="domain" description="ABM" evidence="1">
    <location>
        <begin position="140"/>
        <end position="229"/>
    </location>
</feature>
<reference evidence="3" key="1">
    <citation type="journal article" date="2013" name="Diversity">
        <title>Genome Sequence of Dickeya solani, a New soft Rot Pathogen of Potato, Suggests its Emergence May Be Related to a Novel Combination of Non-Ribosomal Peptide/Polyketide Synthetase Clusters.</title>
        <authorList>
            <person name="Garlant L."/>
            <person name="Koskinen P."/>
            <person name="Rouhiainen L."/>
            <person name="Laine P."/>
            <person name="Paulin L."/>
            <person name="Auvinen P."/>
            <person name="Holm L."/>
            <person name="Pirhonen M."/>
        </authorList>
    </citation>
    <scope>NUCLEOTIDE SEQUENCE [LARGE SCALE GENOMIC DNA]</scope>
    <source>
        <strain evidence="3">D s0432-1</strain>
    </source>
</reference>
<keyword evidence="2" id="KW-0560">Oxidoreductase</keyword>
<dbReference type="AlphaFoldDB" id="A0AAV3KC09"/>
<comment type="caution">
    <text evidence="2">The sequence shown here is derived from an EMBL/GenBank/DDBJ whole genome shotgun (WGS) entry which is preliminary data.</text>
</comment>
<accession>A0AAV3KC09</accession>
<dbReference type="Pfam" id="PF03992">
    <property type="entry name" value="ABM"/>
    <property type="match status" value="2"/>
</dbReference>
<dbReference type="Gene3D" id="3.30.70.100">
    <property type="match status" value="1"/>
</dbReference>
<dbReference type="PROSITE" id="PS51725">
    <property type="entry name" value="ABM"/>
    <property type="match status" value="2"/>
</dbReference>
<dbReference type="Proteomes" id="UP000017142">
    <property type="component" value="Unassembled WGS sequence"/>
</dbReference>
<dbReference type="PANTHER" id="PTHR33336:SF3">
    <property type="entry name" value="ABM DOMAIN-CONTAINING PROTEIN"/>
    <property type="match status" value="1"/>
</dbReference>
<dbReference type="GO" id="GO:0004497">
    <property type="term" value="F:monooxygenase activity"/>
    <property type="evidence" value="ECO:0007669"/>
    <property type="project" value="UniProtKB-KW"/>
</dbReference>
<dbReference type="EMBL" id="AMWE01000002">
    <property type="protein sequence ID" value="ERO58325.1"/>
    <property type="molecule type" value="Genomic_DNA"/>
</dbReference>
<name>A0AAV3KC09_9GAMM</name>
<gene>
    <name evidence="2" type="ORF">A544_1501</name>
</gene>
<evidence type="ECO:0000313" key="3">
    <source>
        <dbReference type="Proteomes" id="UP000017142"/>
    </source>
</evidence>
<dbReference type="GeneID" id="43520210"/>
<dbReference type="InterPro" id="IPR007138">
    <property type="entry name" value="ABM_dom"/>
</dbReference>
<organism evidence="2 3">
    <name type="scientific">Dickeya solani D s0432-1</name>
    <dbReference type="NCBI Taxonomy" id="1231725"/>
    <lineage>
        <taxon>Bacteria</taxon>
        <taxon>Pseudomonadati</taxon>
        <taxon>Pseudomonadota</taxon>
        <taxon>Gammaproteobacteria</taxon>
        <taxon>Enterobacterales</taxon>
        <taxon>Pectobacteriaceae</taxon>
        <taxon>Dickeya</taxon>
    </lineage>
</organism>